<evidence type="ECO:0008006" key="3">
    <source>
        <dbReference type="Google" id="ProtNLM"/>
    </source>
</evidence>
<accession>A0ABD0JUX7</accession>
<dbReference type="AlphaFoldDB" id="A0ABD0JUX7"/>
<evidence type="ECO:0000313" key="1">
    <source>
        <dbReference type="EMBL" id="KAK7478882.1"/>
    </source>
</evidence>
<comment type="caution">
    <text evidence="1">The sequence shown here is derived from an EMBL/GenBank/DDBJ whole genome shotgun (WGS) entry which is preliminary data.</text>
</comment>
<dbReference type="PANTHER" id="PTHR34349">
    <property type="entry name" value="PROTEIN PHOSPHATASE 1 REGULATORY SUBUNIT 32"/>
    <property type="match status" value="1"/>
</dbReference>
<dbReference type="Pfam" id="PF15691">
    <property type="entry name" value="PPP1R32"/>
    <property type="match status" value="1"/>
</dbReference>
<keyword evidence="2" id="KW-1185">Reference proteome</keyword>
<name>A0ABD0JUX7_9CAEN</name>
<reference evidence="1 2" key="1">
    <citation type="journal article" date="2023" name="Sci. Data">
        <title>Genome assembly of the Korean intertidal mud-creeper Batillaria attramentaria.</title>
        <authorList>
            <person name="Patra A.K."/>
            <person name="Ho P.T."/>
            <person name="Jun S."/>
            <person name="Lee S.J."/>
            <person name="Kim Y."/>
            <person name="Won Y.J."/>
        </authorList>
    </citation>
    <scope>NUCLEOTIDE SEQUENCE [LARGE SCALE GENOMIC DNA]</scope>
    <source>
        <strain evidence="1">Wonlab-2016</strain>
    </source>
</reference>
<evidence type="ECO:0000313" key="2">
    <source>
        <dbReference type="Proteomes" id="UP001519460"/>
    </source>
</evidence>
<proteinExistence type="predicted"/>
<sequence length="458" mass="52159">MGPLPTGPRNVHIQKSLGADTNIMKFYITQNSTTYGKHWQNFKPRAGRHVGTGYSANIRPQVYYSRNLDELDNPTMARICSANYHTITELSFQPHHDHSGKEPLPNSIHTAPTGFIRETPIHNPTQQQAQGVFIDTRVASAPASILPRGKPLLHKLQAKDPVELENHGYGPAYMKTETKERFRGKQEPHDYDLDYMRIGYNTDSGFTHNLNVEPVTFYPNNPHTNDKPGWFTHRPTGVSVTTTSYRPWQYPQGGEVFPGVADPSDHGSGFTRETAKPLYVHRNMADAYDHADDTPGLKKAWMKKNDPMEYLNITHPNNFSSTSKDQYLGQQRPSLTHPDLLNSTKVGTQEASGYVENSERFVKQSDDPRRFTTHYMTRFKDDTPVGRNRMGHTRGGVQRQLRDGYTMSTKVHDYGPTLDTTQNLRTLEPYQARSIQARDTWFDDHKHDAKRHQMTAVA</sequence>
<dbReference type="PANTHER" id="PTHR34349:SF1">
    <property type="entry name" value="PROTEIN PHOSPHATASE 1 REGULATORY SUBUNIT 32"/>
    <property type="match status" value="1"/>
</dbReference>
<dbReference type="InterPro" id="IPR031410">
    <property type="entry name" value="SAXO4"/>
</dbReference>
<dbReference type="EMBL" id="JACVVK020000315">
    <property type="protein sequence ID" value="KAK7478882.1"/>
    <property type="molecule type" value="Genomic_DNA"/>
</dbReference>
<organism evidence="1 2">
    <name type="scientific">Batillaria attramentaria</name>
    <dbReference type="NCBI Taxonomy" id="370345"/>
    <lineage>
        <taxon>Eukaryota</taxon>
        <taxon>Metazoa</taxon>
        <taxon>Spiralia</taxon>
        <taxon>Lophotrochozoa</taxon>
        <taxon>Mollusca</taxon>
        <taxon>Gastropoda</taxon>
        <taxon>Caenogastropoda</taxon>
        <taxon>Sorbeoconcha</taxon>
        <taxon>Cerithioidea</taxon>
        <taxon>Batillariidae</taxon>
        <taxon>Batillaria</taxon>
    </lineage>
</organism>
<gene>
    <name evidence="1" type="ORF">BaRGS_00029863</name>
</gene>
<protein>
    <recommendedName>
        <fullName evidence="3">PPP1R32</fullName>
    </recommendedName>
</protein>
<dbReference type="Proteomes" id="UP001519460">
    <property type="component" value="Unassembled WGS sequence"/>
</dbReference>